<comment type="catalytic activity">
    <reaction evidence="9 12">
        <text>O-phospho-L-seryl-[protein] + H2O = L-seryl-[protein] + phosphate</text>
        <dbReference type="Rhea" id="RHEA:20629"/>
        <dbReference type="Rhea" id="RHEA-COMP:9863"/>
        <dbReference type="Rhea" id="RHEA-COMP:11604"/>
        <dbReference type="ChEBI" id="CHEBI:15377"/>
        <dbReference type="ChEBI" id="CHEBI:29999"/>
        <dbReference type="ChEBI" id="CHEBI:43474"/>
        <dbReference type="ChEBI" id="CHEBI:83421"/>
        <dbReference type="EC" id="3.1.3.16"/>
    </reaction>
</comment>
<reference evidence="15" key="1">
    <citation type="submission" date="2022-08" db="EMBL/GenBank/DDBJ databases">
        <authorList>
            <person name="Marques A."/>
        </authorList>
    </citation>
    <scope>NUCLEOTIDE SEQUENCE</scope>
    <source>
        <strain evidence="15">RhyPub2mFocal</strain>
        <tissue evidence="15">Leaves</tissue>
    </source>
</reference>
<evidence type="ECO:0000256" key="3">
    <source>
        <dbReference type="ARBA" id="ARBA00022723"/>
    </source>
</evidence>
<keyword evidence="16" id="KW-1185">Reference proteome</keyword>
<feature type="compositionally biased region" description="Polar residues" evidence="13">
    <location>
        <begin position="287"/>
        <end position="297"/>
    </location>
</feature>
<dbReference type="GO" id="GO:0005737">
    <property type="term" value="C:cytoplasm"/>
    <property type="evidence" value="ECO:0007669"/>
    <property type="project" value="TreeGrafter"/>
</dbReference>
<name>A0AAV8H238_9POAL</name>
<feature type="compositionally biased region" description="Low complexity" evidence="13">
    <location>
        <begin position="303"/>
        <end position="312"/>
    </location>
</feature>
<evidence type="ECO:0000256" key="1">
    <source>
        <dbReference type="ARBA" id="ARBA00004123"/>
    </source>
</evidence>
<evidence type="ECO:0000256" key="13">
    <source>
        <dbReference type="SAM" id="MobiDB-lite"/>
    </source>
</evidence>
<evidence type="ECO:0000256" key="6">
    <source>
        <dbReference type="ARBA" id="ARBA00022833"/>
    </source>
</evidence>
<comment type="subcellular location">
    <subcellularLocation>
        <location evidence="1 12">Nucleus</location>
    </subcellularLocation>
</comment>
<evidence type="ECO:0000259" key="14">
    <source>
        <dbReference type="PROSITE" id="PS51479"/>
    </source>
</evidence>
<dbReference type="GO" id="GO:0008420">
    <property type="term" value="F:RNA polymerase II CTD heptapeptide repeat phosphatase activity"/>
    <property type="evidence" value="ECO:0007669"/>
    <property type="project" value="UniProtKB-UniRule"/>
</dbReference>
<dbReference type="PANTHER" id="PTHR14732:SF0">
    <property type="entry name" value="RNA POLYMERASE II SUBUNIT B1 CTD PHOSPHATASE RPAP2-RELATED"/>
    <property type="match status" value="1"/>
</dbReference>
<keyword evidence="4 12" id="KW-0863">Zinc-finger</keyword>
<evidence type="ECO:0000256" key="11">
    <source>
        <dbReference type="PROSITE-ProRule" id="PRU00812"/>
    </source>
</evidence>
<evidence type="ECO:0000256" key="2">
    <source>
        <dbReference type="ARBA" id="ARBA00005676"/>
    </source>
</evidence>
<feature type="compositionally biased region" description="Basic and acidic residues" evidence="13">
    <location>
        <begin position="333"/>
        <end position="353"/>
    </location>
</feature>
<gene>
    <name evidence="15" type="ORF">LUZ62_021624</name>
</gene>
<accession>A0AAV8H238</accession>
<keyword evidence="5 12" id="KW-0378">Hydrolase</keyword>
<evidence type="ECO:0000256" key="4">
    <source>
        <dbReference type="ARBA" id="ARBA00022771"/>
    </source>
</evidence>
<feature type="region of interest" description="Disordered" evidence="13">
    <location>
        <begin position="147"/>
        <end position="169"/>
    </location>
</feature>
<dbReference type="GO" id="GO:0043175">
    <property type="term" value="F:RNA polymerase core enzyme binding"/>
    <property type="evidence" value="ECO:0007669"/>
    <property type="project" value="UniProtKB-UniRule"/>
</dbReference>
<dbReference type="Pfam" id="PF04181">
    <property type="entry name" value="RPAP2_Rtr1"/>
    <property type="match status" value="1"/>
</dbReference>
<evidence type="ECO:0000256" key="10">
    <source>
        <dbReference type="ARBA" id="ARBA00048336"/>
    </source>
</evidence>
<dbReference type="EMBL" id="JAMFTS010000001">
    <property type="protein sequence ID" value="KAJ4809058.1"/>
    <property type="molecule type" value="Genomic_DNA"/>
</dbReference>
<dbReference type="InterPro" id="IPR038534">
    <property type="entry name" value="Rtr1/RPAP2_sf"/>
</dbReference>
<evidence type="ECO:0000256" key="12">
    <source>
        <dbReference type="RuleBase" id="RU367080"/>
    </source>
</evidence>
<keyword evidence="6 12" id="KW-0862">Zinc</keyword>
<dbReference type="GO" id="GO:0008270">
    <property type="term" value="F:zinc ion binding"/>
    <property type="evidence" value="ECO:0007669"/>
    <property type="project" value="UniProtKB-KW"/>
</dbReference>
<evidence type="ECO:0000256" key="7">
    <source>
        <dbReference type="ARBA" id="ARBA00022912"/>
    </source>
</evidence>
<dbReference type="Proteomes" id="UP001140206">
    <property type="component" value="Chromosome 1"/>
</dbReference>
<dbReference type="PROSITE" id="PS51479">
    <property type="entry name" value="ZF_RTR1"/>
    <property type="match status" value="1"/>
</dbReference>
<dbReference type="GO" id="GO:0005634">
    <property type="term" value="C:nucleus"/>
    <property type="evidence" value="ECO:0007669"/>
    <property type="project" value="UniProtKB-SubCell"/>
</dbReference>
<dbReference type="PANTHER" id="PTHR14732">
    <property type="entry name" value="RNA POLYMERASE II SUBUNIT B1 CTD PHOSPHATASE RPAP2-RELATED"/>
    <property type="match status" value="1"/>
</dbReference>
<dbReference type="InterPro" id="IPR039693">
    <property type="entry name" value="Rtr1/RPAP2"/>
</dbReference>
<protein>
    <recommendedName>
        <fullName evidence="12">RNA polymerase II subunit B1 CTD phosphatase RPAP2 homolog</fullName>
        <ecNumber evidence="12">3.1.3.16</ecNumber>
    </recommendedName>
</protein>
<evidence type="ECO:0000256" key="9">
    <source>
        <dbReference type="ARBA" id="ARBA00047761"/>
    </source>
</evidence>
<evidence type="ECO:0000256" key="5">
    <source>
        <dbReference type="ARBA" id="ARBA00022801"/>
    </source>
</evidence>
<keyword evidence="7 12" id="KW-0904">Protein phosphatase</keyword>
<sequence length="632" mass="69189">MAPEFDAPSSIATAVYRVQMILLEQGASSERQLEAAASLLSQSDYSDVVTERAISDLCGYPLCARALAPSPSPSSTQPHYHISLSEHRVYDLLQHQKDAANFCSRACLIASRAFQATLSKQRPPNFHLTSATLQHIINLFQLQDGGGPNKDASASASPPPDSDFHIKVKDSNSIGPHVAIQNSIGPHDAIEGYVPKSNSNSNSNSYRHSSQALKPPPEEDIMDFTSDIIFGDASHDFSSSQTKLISDDISNKLHSIVLGGANSDKNKPKGKNSLSSKVSKAKPNKKLPSSEQRNSESGSGGENLQQNNSKLKSSLKKEGSSLGQRTQSQSVRWADEERDYAKESSEKSDVLSEEEAVRSLRLASAEACAAALSHAADIVSSSNSEVEDAVSEAGIVILPQLHNGTERDSEEKEVDTEEIERGVVKWPQKPVLLETDMFEVDDSWHDTPPEGFNLDLSPFGTIWMAIFGWVTRSTVCFTYGHDESLSEEFSEVEGREYPRKVVLNDGQSAEIRKALDGFVDRALPSLVMDLRLPVPVSTLEKYLGRLMDTMTLVEALPALRTRQWHVVVLLFLDALSVHHLPLLSSITSNRSLLLNKVLNGAQIDAAQYDSMMEIFLPLGRSTSARLSFESTR</sequence>
<keyword evidence="8 12" id="KW-0539">Nucleus</keyword>
<feature type="region of interest" description="Disordered" evidence="13">
    <location>
        <begin position="189"/>
        <end position="220"/>
    </location>
</feature>
<feature type="region of interest" description="Disordered" evidence="13">
    <location>
        <begin position="259"/>
        <end position="353"/>
    </location>
</feature>
<dbReference type="InterPro" id="IPR007308">
    <property type="entry name" value="Rtr1/RPAP2_dom"/>
</dbReference>
<organism evidence="15 16">
    <name type="scientific">Rhynchospora pubera</name>
    <dbReference type="NCBI Taxonomy" id="906938"/>
    <lineage>
        <taxon>Eukaryota</taxon>
        <taxon>Viridiplantae</taxon>
        <taxon>Streptophyta</taxon>
        <taxon>Embryophyta</taxon>
        <taxon>Tracheophyta</taxon>
        <taxon>Spermatophyta</taxon>
        <taxon>Magnoliopsida</taxon>
        <taxon>Liliopsida</taxon>
        <taxon>Poales</taxon>
        <taxon>Cyperaceae</taxon>
        <taxon>Cyperoideae</taxon>
        <taxon>Rhynchosporeae</taxon>
        <taxon>Rhynchospora</taxon>
    </lineage>
</organism>
<evidence type="ECO:0000256" key="8">
    <source>
        <dbReference type="ARBA" id="ARBA00023242"/>
    </source>
</evidence>
<evidence type="ECO:0000313" key="16">
    <source>
        <dbReference type="Proteomes" id="UP001140206"/>
    </source>
</evidence>
<comment type="catalytic activity">
    <reaction evidence="10 12">
        <text>O-phospho-L-threonyl-[protein] + H2O = L-threonyl-[protein] + phosphate</text>
        <dbReference type="Rhea" id="RHEA:47004"/>
        <dbReference type="Rhea" id="RHEA-COMP:11060"/>
        <dbReference type="Rhea" id="RHEA-COMP:11605"/>
        <dbReference type="ChEBI" id="CHEBI:15377"/>
        <dbReference type="ChEBI" id="CHEBI:30013"/>
        <dbReference type="ChEBI" id="CHEBI:43474"/>
        <dbReference type="ChEBI" id="CHEBI:61977"/>
        <dbReference type="EC" id="3.1.3.16"/>
    </reaction>
</comment>
<dbReference type="EC" id="3.1.3.16" evidence="12"/>
<comment type="function">
    <text evidence="12">Putative RNA polymerase II subunit B1 C-terminal domain (CTD) phosphatase involved in RNA polymerase II transcription regulation.</text>
</comment>
<dbReference type="AlphaFoldDB" id="A0AAV8H238"/>
<keyword evidence="3 12" id="KW-0479">Metal-binding</keyword>
<proteinExistence type="inferred from homology"/>
<comment type="caution">
    <text evidence="15">The sequence shown here is derived from an EMBL/GenBank/DDBJ whole genome shotgun (WGS) entry which is preliminary data.</text>
</comment>
<dbReference type="Gene3D" id="1.25.40.820">
    <property type="match status" value="1"/>
</dbReference>
<evidence type="ECO:0000313" key="15">
    <source>
        <dbReference type="EMBL" id="KAJ4809058.1"/>
    </source>
</evidence>
<feature type="domain" description="RTR1-type" evidence="14">
    <location>
        <begin position="35"/>
        <end position="128"/>
    </location>
</feature>
<comment type="similarity">
    <text evidence="2 11 12">Belongs to the RPAP2 family.</text>
</comment>